<organism evidence="2 3">
    <name type="scientific">Pseudoxanthomonas taiwanensis</name>
    <dbReference type="NCBI Taxonomy" id="176598"/>
    <lineage>
        <taxon>Bacteria</taxon>
        <taxon>Pseudomonadati</taxon>
        <taxon>Pseudomonadota</taxon>
        <taxon>Gammaproteobacteria</taxon>
        <taxon>Lysobacterales</taxon>
        <taxon>Lysobacteraceae</taxon>
        <taxon>Pseudoxanthomonas</taxon>
    </lineage>
</organism>
<dbReference type="GO" id="GO:0016491">
    <property type="term" value="F:oxidoreductase activity"/>
    <property type="evidence" value="ECO:0007669"/>
    <property type="project" value="InterPro"/>
</dbReference>
<feature type="domain" description="ER-bound oxygenase mpaB/mpaB'/Rubber oxygenase catalytic" evidence="1">
    <location>
        <begin position="48"/>
        <end position="270"/>
    </location>
</feature>
<evidence type="ECO:0000313" key="3">
    <source>
        <dbReference type="Proteomes" id="UP000717981"/>
    </source>
</evidence>
<dbReference type="RefSeq" id="WP_162123280.1">
    <property type="nucleotide sequence ID" value="NZ_PDWK01000003.1"/>
</dbReference>
<proteinExistence type="predicted"/>
<dbReference type="Pfam" id="PF09995">
    <property type="entry name" value="MPAB_Lcp_cat"/>
    <property type="match status" value="1"/>
</dbReference>
<dbReference type="OrthoDB" id="108890at2"/>
<dbReference type="EMBL" id="PDWK01000003">
    <property type="protein sequence ID" value="KAF1690703.1"/>
    <property type="molecule type" value="Genomic_DNA"/>
</dbReference>
<accession>A0A921NY58</accession>
<evidence type="ECO:0000313" key="2">
    <source>
        <dbReference type="EMBL" id="KAF1690703.1"/>
    </source>
</evidence>
<dbReference type="PANTHER" id="PTHR36151:SF3">
    <property type="entry name" value="ER-BOUND OXYGENASE MPAB_MPAB'_RUBBER OXYGENASE CATALYTIC DOMAIN-CONTAINING PROTEIN"/>
    <property type="match status" value="1"/>
</dbReference>
<keyword evidence="3" id="KW-1185">Reference proteome</keyword>
<reference evidence="2" key="1">
    <citation type="submission" date="2017-10" db="EMBL/GenBank/DDBJ databases">
        <title>Whole genome sequencing of members of genus Pseudoxanthomonas.</title>
        <authorList>
            <person name="Kumar S."/>
            <person name="Bansal K."/>
            <person name="Kaur A."/>
            <person name="Patil P."/>
            <person name="Sharma S."/>
            <person name="Patil P.B."/>
        </authorList>
    </citation>
    <scope>NUCLEOTIDE SEQUENCE</scope>
    <source>
        <strain evidence="2">DSM 22914</strain>
    </source>
</reference>
<dbReference type="AlphaFoldDB" id="A0A921NY58"/>
<comment type="caution">
    <text evidence="2">The sequence shown here is derived from an EMBL/GenBank/DDBJ whole genome shotgun (WGS) entry which is preliminary data.</text>
</comment>
<gene>
    <name evidence="2" type="ORF">CR938_01335</name>
</gene>
<name>A0A921NY58_9GAMM</name>
<protein>
    <recommendedName>
        <fullName evidence="1">ER-bound oxygenase mpaB/mpaB'/Rubber oxygenase catalytic domain-containing protein</fullName>
    </recommendedName>
</protein>
<dbReference type="PANTHER" id="PTHR36151">
    <property type="entry name" value="BLR2777 PROTEIN"/>
    <property type="match status" value="1"/>
</dbReference>
<sequence length="310" mass="33815">MIALALPDPLARQVRSWVLHAFPRGQSGIDYDEPIGDPGLFGPDTVTWRVHADFPGMLAGGLCALMLQLLHPRALAGVYDHSNFRQDLVGRLRRTTAFVAGTTYAGGAQARAMIERVRRIHAQVAGTLPDGRPYAASEPELLTWVHVTEAYGFLEGYRRYCRPVPTEMADRYYDEVRRVAEALGAREVPATEAAVHAHLEAMRPRLRLDARAREVLAGLCAMRLPGPGPGLSRELFLGAGAALLPDWAARTLGLDGLRRRVAAAALVRLAPAFRRALDDGPAVRACRRIGVTRAVLARWPRPAVAGPRHG</sequence>
<dbReference type="Proteomes" id="UP000717981">
    <property type="component" value="Unassembled WGS sequence"/>
</dbReference>
<evidence type="ECO:0000259" key="1">
    <source>
        <dbReference type="Pfam" id="PF09995"/>
    </source>
</evidence>
<dbReference type="InterPro" id="IPR018713">
    <property type="entry name" value="MPAB/Lcp_cat_dom"/>
</dbReference>